<feature type="domain" description="DUF7593" evidence="3">
    <location>
        <begin position="921"/>
        <end position="1074"/>
    </location>
</feature>
<feature type="domain" description="KRIT1 ARM-repeats" evidence="4">
    <location>
        <begin position="473"/>
        <end position="610"/>
    </location>
</feature>
<dbReference type="InterPro" id="IPR056015">
    <property type="entry name" value="DUF7593"/>
</dbReference>
<dbReference type="PANTHER" id="PTHR24149">
    <property type="entry name" value="ANKYRIN REPEAT DOMAIN-CONTAINING PROTEIN 12"/>
    <property type="match status" value="1"/>
</dbReference>
<feature type="repeat" description="ANK" evidence="1">
    <location>
        <begin position="393"/>
        <end position="417"/>
    </location>
</feature>
<keyword evidence="6" id="KW-1185">Reference proteome</keyword>
<dbReference type="Proteomes" id="UP000799779">
    <property type="component" value="Unassembled WGS sequence"/>
</dbReference>
<keyword evidence="1" id="KW-0040">ANK repeat</keyword>
<feature type="compositionally biased region" description="Low complexity" evidence="2">
    <location>
        <begin position="308"/>
        <end position="318"/>
    </location>
</feature>
<feature type="repeat" description="ANK" evidence="1">
    <location>
        <begin position="360"/>
        <end position="392"/>
    </location>
</feature>
<feature type="compositionally biased region" description="Basic and acidic residues" evidence="2">
    <location>
        <begin position="834"/>
        <end position="860"/>
    </location>
</feature>
<dbReference type="PROSITE" id="PS50297">
    <property type="entry name" value="ANK_REP_REGION"/>
    <property type="match status" value="1"/>
</dbReference>
<feature type="compositionally biased region" description="Basic residues" evidence="2">
    <location>
        <begin position="611"/>
        <end position="620"/>
    </location>
</feature>
<dbReference type="SUPFAM" id="SSF48403">
    <property type="entry name" value="Ankyrin repeat"/>
    <property type="match status" value="1"/>
</dbReference>
<reference evidence="5" key="1">
    <citation type="journal article" date="2020" name="Stud. Mycol.">
        <title>101 Dothideomycetes genomes: a test case for predicting lifestyles and emergence of pathogens.</title>
        <authorList>
            <person name="Haridas S."/>
            <person name="Albert R."/>
            <person name="Binder M."/>
            <person name="Bloem J."/>
            <person name="Labutti K."/>
            <person name="Salamov A."/>
            <person name="Andreopoulos B."/>
            <person name="Baker S."/>
            <person name="Barry K."/>
            <person name="Bills G."/>
            <person name="Bluhm B."/>
            <person name="Cannon C."/>
            <person name="Castanera R."/>
            <person name="Culley D."/>
            <person name="Daum C."/>
            <person name="Ezra D."/>
            <person name="Gonzalez J."/>
            <person name="Henrissat B."/>
            <person name="Kuo A."/>
            <person name="Liang C."/>
            <person name="Lipzen A."/>
            <person name="Lutzoni F."/>
            <person name="Magnuson J."/>
            <person name="Mondo S."/>
            <person name="Nolan M."/>
            <person name="Ohm R."/>
            <person name="Pangilinan J."/>
            <person name="Park H.-J."/>
            <person name="Ramirez L."/>
            <person name="Alfaro M."/>
            <person name="Sun H."/>
            <person name="Tritt A."/>
            <person name="Yoshinaga Y."/>
            <person name="Zwiers L.-H."/>
            <person name="Turgeon B."/>
            <person name="Goodwin S."/>
            <person name="Spatafora J."/>
            <person name="Crous P."/>
            <person name="Grigoriev I."/>
        </authorList>
    </citation>
    <scope>NUCLEOTIDE SEQUENCE</scope>
    <source>
        <strain evidence="5">CBS 123094</strain>
    </source>
</reference>
<feature type="compositionally biased region" description="Basic and acidic residues" evidence="2">
    <location>
        <begin position="670"/>
        <end position="679"/>
    </location>
</feature>
<evidence type="ECO:0000259" key="4">
    <source>
        <dbReference type="Pfam" id="PF24521"/>
    </source>
</evidence>
<dbReference type="SMART" id="SM00248">
    <property type="entry name" value="ANK"/>
    <property type="match status" value="3"/>
</dbReference>
<dbReference type="InterPro" id="IPR056485">
    <property type="entry name" value="ARM_KRIT1"/>
</dbReference>
<feature type="compositionally biased region" description="Polar residues" evidence="2">
    <location>
        <begin position="145"/>
        <end position="156"/>
    </location>
</feature>
<dbReference type="InterPro" id="IPR036770">
    <property type="entry name" value="Ankyrin_rpt-contain_sf"/>
</dbReference>
<feature type="compositionally biased region" description="Basic and acidic residues" evidence="2">
    <location>
        <begin position="713"/>
        <end position="722"/>
    </location>
</feature>
<protein>
    <submittedName>
        <fullName evidence="5">Uncharacterized protein</fullName>
    </submittedName>
</protein>
<dbReference type="GO" id="GO:0005654">
    <property type="term" value="C:nucleoplasm"/>
    <property type="evidence" value="ECO:0007669"/>
    <property type="project" value="TreeGrafter"/>
</dbReference>
<evidence type="ECO:0000256" key="1">
    <source>
        <dbReference type="PROSITE-ProRule" id="PRU00023"/>
    </source>
</evidence>
<dbReference type="PANTHER" id="PTHR24149:SF14">
    <property type="entry name" value="ANKYRIN REPEAT DOMAIN 12"/>
    <property type="match status" value="1"/>
</dbReference>
<evidence type="ECO:0000313" key="5">
    <source>
        <dbReference type="EMBL" id="KAF1999811.1"/>
    </source>
</evidence>
<evidence type="ECO:0000256" key="2">
    <source>
        <dbReference type="SAM" id="MobiDB-lite"/>
    </source>
</evidence>
<feature type="compositionally biased region" description="Polar residues" evidence="2">
    <location>
        <begin position="1"/>
        <end position="13"/>
    </location>
</feature>
<dbReference type="AlphaFoldDB" id="A0A6A5WI45"/>
<dbReference type="OrthoDB" id="194358at2759"/>
<dbReference type="Pfam" id="PF24513">
    <property type="entry name" value="DUF7593"/>
    <property type="match status" value="1"/>
</dbReference>
<dbReference type="PROSITE" id="PS50088">
    <property type="entry name" value="ANK_REPEAT"/>
    <property type="match status" value="2"/>
</dbReference>
<feature type="region of interest" description="Disordered" evidence="2">
    <location>
        <begin position="1"/>
        <end position="318"/>
    </location>
</feature>
<evidence type="ECO:0000259" key="3">
    <source>
        <dbReference type="Pfam" id="PF24513"/>
    </source>
</evidence>
<sequence length="1118" mass="126321">MTSNGDPVLNPSSIPAGALDEPLRRSVPVSTARRPSSAKTAQSTRDRRPPRPHVQNGDHGPDDAAGESEAETVVLSDGKDDDAARKEKRAIKRERDDDDDARRLRAIKEPSRARSPPTNGRKTSHSHAEAKVNGAKNGTERHANSPISTSSHQHSNPPRHARDTSTADSDRSPAPSAASPPPPTTRGRSSSTAESRKRKLRDESNRENHRKSLEPPRQKAKTEVPRDLRTQPTSPLTPGLGRIHKRSQSTQSVVQGAVGRKRRELTALALPQERKHWSDSSSENSSSPRPVRTPSLPHTRVKRKSHRAAMSPARAMPASKKNLDQYGATRFARECERGDLASVKQAYLAAPEELDQADFADITPLQKAALHGWDDVVQWLIEQGCRTNTVNDQGDTPLIDAVENGHLRVVQLLLNQGRVNPHRQNKKGDRAIDVLKPDAHDDADEIEKTLKEAMRREVDTAAHEEQVQAPRDQKPAPRLLYNEYNIETLVEKAGDGDMAAVGELINSNIKPNIACGVAAARGNHYDILSILLASGLKADPDPSKHTDTPMLVAIGRGHLKIVQLLLEQDDFDPSRRNREGKTYFEISEERRGPKWESEHEMLKTAYDTFRQTHKSPRRNKKEAPHAAVQRPKRKSSPRRERSSSPRAAPKRAHPSKEATGAPPKARRLMSGKEIHANREIKRRRRIVDEESSEEESEEEVRTRVKKSALARRSYSEGEENRPAKKVLKTRSEDHERSKKPPRHHSDHSDEDQDQGPRKSKIRSVPLRVQNFKHTPGAESPDEKTNKKLVKPHLKEKIRKRRLSNNSIDDRARKTLTPSAKSTPAPPEKASTPDAVREARQEAEKQAAEAKRRAAEAEVRKKEEEEAARKAAEEEVRLKAEAEARRIAEEAEAARKREEEEAQRRAEEEARQAELAAARRDRVSKLPRSIRHACEMGTNRLLYCKGGPEMGIATLFMPLLYTITSDLLPGENVVAEKEYIPSFQAVGILGLPELDLAHLGAPYSQWERIPVTRDHRERILRKYHWEYLAQDFRFPPNWTVEFAKERYDEAVQQFMDMEGHYWIELRLLRDEAEKVQSLQPLLERIRCDKTGKWRVHMQDRPKSNWIDRIAEANRRTANG</sequence>
<feature type="compositionally biased region" description="Basic and acidic residues" evidence="2">
    <location>
        <begin position="160"/>
        <end position="171"/>
    </location>
</feature>
<feature type="compositionally biased region" description="Basic and acidic residues" evidence="2">
    <location>
        <begin position="100"/>
        <end position="112"/>
    </location>
</feature>
<feature type="compositionally biased region" description="Basic residues" evidence="2">
    <location>
        <begin position="786"/>
        <end position="802"/>
    </location>
</feature>
<dbReference type="InterPro" id="IPR002110">
    <property type="entry name" value="Ankyrin_rpt"/>
</dbReference>
<gene>
    <name evidence="5" type="ORF">P154DRAFT_523114</name>
</gene>
<organism evidence="5 6">
    <name type="scientific">Amniculicola lignicola CBS 123094</name>
    <dbReference type="NCBI Taxonomy" id="1392246"/>
    <lineage>
        <taxon>Eukaryota</taxon>
        <taxon>Fungi</taxon>
        <taxon>Dikarya</taxon>
        <taxon>Ascomycota</taxon>
        <taxon>Pezizomycotina</taxon>
        <taxon>Dothideomycetes</taxon>
        <taxon>Pleosporomycetidae</taxon>
        <taxon>Pleosporales</taxon>
        <taxon>Amniculicolaceae</taxon>
        <taxon>Amniculicola</taxon>
    </lineage>
</organism>
<evidence type="ECO:0000313" key="6">
    <source>
        <dbReference type="Proteomes" id="UP000799779"/>
    </source>
</evidence>
<dbReference type="Pfam" id="PF24521">
    <property type="entry name" value="Ank_KRIT1"/>
    <property type="match status" value="1"/>
</dbReference>
<dbReference type="Pfam" id="PF12796">
    <property type="entry name" value="Ank_2"/>
    <property type="match status" value="1"/>
</dbReference>
<proteinExistence type="predicted"/>
<feature type="region of interest" description="Disordered" evidence="2">
    <location>
        <begin position="609"/>
        <end position="860"/>
    </location>
</feature>
<feature type="compositionally biased region" description="Polar residues" evidence="2">
    <location>
        <begin position="33"/>
        <end position="43"/>
    </location>
</feature>
<feature type="compositionally biased region" description="Basic and acidic residues" evidence="2">
    <location>
        <begin position="729"/>
        <end position="738"/>
    </location>
</feature>
<name>A0A6A5WI45_9PLEO</name>
<accession>A0A6A5WI45</accession>
<dbReference type="EMBL" id="ML977593">
    <property type="protein sequence ID" value="KAF1999811.1"/>
    <property type="molecule type" value="Genomic_DNA"/>
</dbReference>
<feature type="compositionally biased region" description="Basic and acidic residues" evidence="2">
    <location>
        <begin position="200"/>
        <end position="229"/>
    </location>
</feature>
<dbReference type="InterPro" id="IPR053210">
    <property type="entry name" value="ANKRD12"/>
</dbReference>
<feature type="compositionally biased region" description="Acidic residues" evidence="2">
    <location>
        <begin position="689"/>
        <end position="698"/>
    </location>
</feature>
<dbReference type="Gene3D" id="1.25.40.20">
    <property type="entry name" value="Ankyrin repeat-containing domain"/>
    <property type="match status" value="2"/>
</dbReference>